<evidence type="ECO:0000313" key="5">
    <source>
        <dbReference type="EMBL" id="MFD1061934.1"/>
    </source>
</evidence>
<dbReference type="Gene3D" id="3.30.565.10">
    <property type="entry name" value="Histidine kinase-like ATPase, C-terminal domain"/>
    <property type="match status" value="1"/>
</dbReference>
<evidence type="ECO:0000256" key="2">
    <source>
        <dbReference type="SAM" id="SignalP"/>
    </source>
</evidence>
<organism evidence="5 6">
    <name type="scientific">Winogradskyella litorisediminis</name>
    <dbReference type="NCBI Taxonomy" id="1156618"/>
    <lineage>
        <taxon>Bacteria</taxon>
        <taxon>Pseudomonadati</taxon>
        <taxon>Bacteroidota</taxon>
        <taxon>Flavobacteriia</taxon>
        <taxon>Flavobacteriales</taxon>
        <taxon>Flavobacteriaceae</taxon>
        <taxon>Winogradskyella</taxon>
    </lineage>
</organism>
<keyword evidence="5" id="KW-0418">Kinase</keyword>
<gene>
    <name evidence="5" type="ORF">ACFQ1Q_01650</name>
</gene>
<dbReference type="RefSeq" id="WP_386127306.1">
    <property type="nucleotide sequence ID" value="NZ_JBHTJL010000003.1"/>
</dbReference>
<feature type="transmembrane region" description="Helical" evidence="1">
    <location>
        <begin position="697"/>
        <end position="718"/>
    </location>
</feature>
<dbReference type="PANTHER" id="PTHR34220:SF7">
    <property type="entry name" value="SENSOR HISTIDINE KINASE YPDA"/>
    <property type="match status" value="1"/>
</dbReference>
<dbReference type="EMBL" id="JBHTJL010000003">
    <property type="protein sequence ID" value="MFD1061934.1"/>
    <property type="molecule type" value="Genomic_DNA"/>
</dbReference>
<protein>
    <submittedName>
        <fullName evidence="5">Histidine kinase</fullName>
    </submittedName>
</protein>
<reference evidence="6" key="1">
    <citation type="journal article" date="2019" name="Int. J. Syst. Evol. Microbiol.">
        <title>The Global Catalogue of Microorganisms (GCM) 10K type strain sequencing project: providing services to taxonomists for standard genome sequencing and annotation.</title>
        <authorList>
            <consortium name="The Broad Institute Genomics Platform"/>
            <consortium name="The Broad Institute Genome Sequencing Center for Infectious Disease"/>
            <person name="Wu L."/>
            <person name="Ma J."/>
        </authorList>
    </citation>
    <scope>NUCLEOTIDE SEQUENCE [LARGE SCALE GENOMIC DNA]</scope>
    <source>
        <strain evidence="6">CCUG 62215</strain>
    </source>
</reference>
<dbReference type="InterPro" id="IPR036890">
    <property type="entry name" value="HATPase_C_sf"/>
</dbReference>
<evidence type="ECO:0000313" key="6">
    <source>
        <dbReference type="Proteomes" id="UP001597013"/>
    </source>
</evidence>
<evidence type="ECO:0000256" key="1">
    <source>
        <dbReference type="SAM" id="Phobius"/>
    </source>
</evidence>
<name>A0ABW3N4S7_9FLAO</name>
<dbReference type="InterPro" id="IPR010559">
    <property type="entry name" value="Sig_transdc_His_kin_internal"/>
</dbReference>
<keyword evidence="5" id="KW-0808">Transferase</keyword>
<dbReference type="Gene3D" id="2.60.40.10">
    <property type="entry name" value="Immunoglobulins"/>
    <property type="match status" value="1"/>
</dbReference>
<dbReference type="Pfam" id="PF07494">
    <property type="entry name" value="Reg_prop"/>
    <property type="match status" value="1"/>
</dbReference>
<keyword evidence="1" id="KW-0472">Membrane</keyword>
<dbReference type="Gene3D" id="2.130.10.10">
    <property type="entry name" value="YVTN repeat-like/Quinoprotein amine dehydrogenase"/>
    <property type="match status" value="3"/>
</dbReference>
<keyword evidence="1" id="KW-1133">Transmembrane helix</keyword>
<proteinExistence type="predicted"/>
<feature type="domain" description="Two component regulator three Y" evidence="4">
    <location>
        <begin position="629"/>
        <end position="681"/>
    </location>
</feature>
<feature type="signal peptide" evidence="2">
    <location>
        <begin position="1"/>
        <end position="20"/>
    </location>
</feature>
<evidence type="ECO:0000259" key="4">
    <source>
        <dbReference type="Pfam" id="PF07495"/>
    </source>
</evidence>
<feature type="chain" id="PRO_5045575688" evidence="2">
    <location>
        <begin position="21"/>
        <end position="948"/>
    </location>
</feature>
<dbReference type="Pfam" id="PF07495">
    <property type="entry name" value="Y_Y_Y"/>
    <property type="match status" value="1"/>
</dbReference>
<dbReference type="InterPro" id="IPR015943">
    <property type="entry name" value="WD40/YVTN_repeat-like_dom_sf"/>
</dbReference>
<comment type="caution">
    <text evidence="5">The sequence shown here is derived from an EMBL/GenBank/DDBJ whole genome shotgun (WGS) entry which is preliminary data.</text>
</comment>
<dbReference type="Pfam" id="PF06580">
    <property type="entry name" value="His_kinase"/>
    <property type="match status" value="1"/>
</dbReference>
<sequence>MIKKLTILFLFVCWVGSAQKPIPLTVDDGLPSNHVYDVLEDNDGFIWFATNRGVSRYNGETFKNFTIKDGLQNNDIWLLEKDHRNRIWFISKSKYQSYFENDSIHKVKTSNNKVIAPYVVSSKLETYFAFQSFYKLENNVLKEYPRHDSIQSRKLYFKKRGYTHLNDDFISKNSLTLDENQIRLFNNKHEEVSNFRLSVPIKPLVACFEVLGEKSIFLIFSENGILLTDGKDNYKFHPFKTYQYKTILDKLYYKINDNILQITIDNQLLRFDTDYNLIETIELPKENNATRAYKDSHGNLWTVSSNKGVYLINNTQKSSAYFLENKATKRIGNIGNQLHVGTNQDGIYKLENNKARRLSNLNKKKQNIYQIKNNMIVSSYDLYSFSKNDITPLKYEYFQDETLNYKDVIFKNDSTYLITNAGFSKLSKQSNIVSYIDRKIGLIELETFKNRIYLGGSDGLSVLQNDSIVKPSIKHEILQTNINYIQKEGNYLYVATDGQGVYLYNEEEVIPLKNTSDLFVQKVVKQNEDLWLATQNGVLKVTLNNNNLEASKITDRFVESDGLLQTNTNDIFIVGDTLYAASDLGLAKLNVNNPIYKQQPNIYFNTKSDTLVYKNGARDNISISFAALDFKNQQNIKYKYKLEPTRTDWTITNTKTLNFSNLSPNLYELKVLARDQHFNTTVVKQYLKIIPKWWQTIYAKIGFVILGLSSFVIMYFVLKKQIKKREYERTEREKRTAGLELQALRSQMNPHFVHNSLNAIQYFIQRNEVEFSENYLSKFSKLIRLFFEYSREQNITIAQEIELLQLYLDIEKLRFEDKLNYDIYVSDEFETEEQTIPSMLLQPIVENALNHGLFHKKENGYIKITFKYIDETTFKVSVLDDGIGINKAKEIFKTSTKNYNSNSSAVLKERLDLLNKTDAISIDYSIQDCSEIDPKTTGTLVNLTFKTN</sequence>
<accession>A0ABW3N4S7</accession>
<dbReference type="SUPFAM" id="SSF63829">
    <property type="entry name" value="Calcium-dependent phosphotriesterase"/>
    <property type="match status" value="1"/>
</dbReference>
<keyword evidence="6" id="KW-1185">Reference proteome</keyword>
<keyword evidence="2" id="KW-0732">Signal</keyword>
<dbReference type="InterPro" id="IPR013783">
    <property type="entry name" value="Ig-like_fold"/>
</dbReference>
<dbReference type="InterPro" id="IPR050640">
    <property type="entry name" value="Bact_2-comp_sensor_kinase"/>
</dbReference>
<evidence type="ECO:0000259" key="3">
    <source>
        <dbReference type="Pfam" id="PF06580"/>
    </source>
</evidence>
<dbReference type="GO" id="GO:0016301">
    <property type="term" value="F:kinase activity"/>
    <property type="evidence" value="ECO:0007669"/>
    <property type="project" value="UniProtKB-KW"/>
</dbReference>
<dbReference type="PANTHER" id="PTHR34220">
    <property type="entry name" value="SENSOR HISTIDINE KINASE YPDA"/>
    <property type="match status" value="1"/>
</dbReference>
<dbReference type="InterPro" id="IPR011110">
    <property type="entry name" value="Reg_prop"/>
</dbReference>
<feature type="domain" description="Signal transduction histidine kinase internal region" evidence="3">
    <location>
        <begin position="740"/>
        <end position="819"/>
    </location>
</feature>
<keyword evidence="1" id="KW-0812">Transmembrane</keyword>
<dbReference type="SUPFAM" id="SSF55874">
    <property type="entry name" value="ATPase domain of HSP90 chaperone/DNA topoisomerase II/histidine kinase"/>
    <property type="match status" value="1"/>
</dbReference>
<dbReference type="InterPro" id="IPR011123">
    <property type="entry name" value="Y_Y_Y"/>
</dbReference>
<dbReference type="Proteomes" id="UP001597013">
    <property type="component" value="Unassembled WGS sequence"/>
</dbReference>